<proteinExistence type="predicted"/>
<dbReference type="AlphaFoldDB" id="A0A1I4QY07"/>
<keyword evidence="3" id="KW-1185">Reference proteome</keyword>
<evidence type="ECO:0000256" key="1">
    <source>
        <dbReference type="SAM" id="Phobius"/>
    </source>
</evidence>
<feature type="transmembrane region" description="Helical" evidence="1">
    <location>
        <begin position="85"/>
        <end position="103"/>
    </location>
</feature>
<reference evidence="2 3" key="1">
    <citation type="submission" date="2016-10" db="EMBL/GenBank/DDBJ databases">
        <authorList>
            <person name="de Groot N.N."/>
        </authorList>
    </citation>
    <scope>NUCLEOTIDE SEQUENCE [LARGE SCALE GENOMIC DNA]</scope>
    <source>
        <strain evidence="2 3">CGMCC 1.6134</strain>
    </source>
</reference>
<dbReference type="OrthoDB" id="2111682at2"/>
<organism evidence="2 3">
    <name type="scientific">Salibacterium qingdaonense</name>
    <dbReference type="NCBI Taxonomy" id="266892"/>
    <lineage>
        <taxon>Bacteria</taxon>
        <taxon>Bacillati</taxon>
        <taxon>Bacillota</taxon>
        <taxon>Bacilli</taxon>
        <taxon>Bacillales</taxon>
        <taxon>Bacillaceae</taxon>
    </lineage>
</organism>
<dbReference type="EMBL" id="FOTY01000052">
    <property type="protein sequence ID" value="SFM44563.1"/>
    <property type="molecule type" value="Genomic_DNA"/>
</dbReference>
<protein>
    <recommendedName>
        <fullName evidence="4">4 TMS phage holin, superfamily IV</fullName>
    </recommendedName>
</protein>
<keyword evidence="1" id="KW-0812">Transmembrane</keyword>
<accession>A0A1I4QY07</accession>
<dbReference type="STRING" id="266892.SAMN04488054_1522"/>
<dbReference type="InterPro" id="IPR019649">
    <property type="entry name" value="DUF2512"/>
</dbReference>
<evidence type="ECO:0000313" key="3">
    <source>
        <dbReference type="Proteomes" id="UP000199668"/>
    </source>
</evidence>
<gene>
    <name evidence="2" type="ORF">SAMN04488054_1522</name>
</gene>
<keyword evidence="1" id="KW-1133">Transmembrane helix</keyword>
<sequence>MEHAKALLIKGIMTLIVLFLILGIIYGVSFLSVLLLTVIVGAVSYPGDMFILPKIQNVPAVLADFVLAFILLWGAGAVIPGVEVPAAGAVIAAAVLAFCEYYFHMYLATHVLPSNNNLMMDTQ</sequence>
<evidence type="ECO:0000313" key="2">
    <source>
        <dbReference type="EMBL" id="SFM44563.1"/>
    </source>
</evidence>
<dbReference type="Proteomes" id="UP000199668">
    <property type="component" value="Unassembled WGS sequence"/>
</dbReference>
<dbReference type="RefSeq" id="WP_090929007.1">
    <property type="nucleotide sequence ID" value="NZ_FOTY01000052.1"/>
</dbReference>
<evidence type="ECO:0008006" key="4">
    <source>
        <dbReference type="Google" id="ProtNLM"/>
    </source>
</evidence>
<name>A0A1I4QY07_9BACI</name>
<feature type="transmembrane region" description="Helical" evidence="1">
    <location>
        <begin position="12"/>
        <end position="45"/>
    </location>
</feature>
<feature type="transmembrane region" description="Helical" evidence="1">
    <location>
        <begin position="57"/>
        <end position="79"/>
    </location>
</feature>
<dbReference type="Pfam" id="PF10710">
    <property type="entry name" value="DUF2512"/>
    <property type="match status" value="1"/>
</dbReference>
<keyword evidence="1" id="KW-0472">Membrane</keyword>